<feature type="compositionally biased region" description="Polar residues" evidence="1">
    <location>
        <begin position="226"/>
        <end position="239"/>
    </location>
</feature>
<sequence>MSDSLGVIEQLLADCGCATLATITQTLGTDSGNATQSILDFAHGKDNLQLIYSVCYNDANDNIILSHKTREDLEDLERKYRDVKSSLFACRIVPMEGVTGVPQKCWKQEIELVEAELKNSSGKGNLYIPRFAAVQTPCIRTRSYERVKQGDSSLCEPTKQPTVTTSAKTIIPRPFHEKRADTRSDSRVERHSTPRAGTTTMGNATGVSQQKCIFGNATNERRANSDVANSYSDPDNDNTMAPAPSENIEDAENGQLDCAKRASTNTHASLDKEESRQHKRGKPVPADEVSEEARDDIADVSLFECGMFFYHDRMAADDPCDAMELDALSCNDGPVSYIEKVTKENTYIDSGYFVVEETNEYVEVTAPEKPQSAVAHKSLMGTQFFREKQRELLRKPQNKLKQLTVE</sequence>
<evidence type="ECO:0000256" key="1">
    <source>
        <dbReference type="SAM" id="MobiDB-lite"/>
    </source>
</evidence>
<feature type="compositionally biased region" description="Polar residues" evidence="1">
    <location>
        <begin position="195"/>
        <end position="211"/>
    </location>
</feature>
<keyword evidence="3" id="KW-1185">Reference proteome</keyword>
<evidence type="ECO:0000313" key="3">
    <source>
        <dbReference type="Proteomes" id="UP001230268"/>
    </source>
</evidence>
<comment type="caution">
    <text evidence="2">The sequence shown here is derived from an EMBL/GenBank/DDBJ whole genome shotgun (WGS) entry which is preliminary data.</text>
</comment>
<protein>
    <submittedName>
        <fullName evidence="2">Uncharacterized protein</fullName>
    </submittedName>
</protein>
<dbReference type="Proteomes" id="UP001230268">
    <property type="component" value="Unassembled WGS sequence"/>
</dbReference>
<feature type="region of interest" description="Disordered" evidence="1">
    <location>
        <begin position="150"/>
        <end position="248"/>
    </location>
</feature>
<organism evidence="2 3">
    <name type="scientific">Babesia gibsoni</name>
    <dbReference type="NCBI Taxonomy" id="33632"/>
    <lineage>
        <taxon>Eukaryota</taxon>
        <taxon>Sar</taxon>
        <taxon>Alveolata</taxon>
        <taxon>Apicomplexa</taxon>
        <taxon>Aconoidasida</taxon>
        <taxon>Piroplasmida</taxon>
        <taxon>Babesiidae</taxon>
        <taxon>Babesia</taxon>
    </lineage>
</organism>
<feature type="region of interest" description="Disordered" evidence="1">
    <location>
        <begin position="264"/>
        <end position="293"/>
    </location>
</feature>
<reference evidence="2" key="1">
    <citation type="submission" date="2023-08" db="EMBL/GenBank/DDBJ databases">
        <title>Draft sequence of the Babesia gibsoni genome.</title>
        <authorList>
            <person name="Yamagishi J.Y."/>
            <person name="Xuan X.X."/>
        </authorList>
    </citation>
    <scope>NUCLEOTIDE SEQUENCE</scope>
    <source>
        <strain evidence="2">Azabu</strain>
    </source>
</reference>
<dbReference type="EMBL" id="JAVEPI010000004">
    <property type="protein sequence ID" value="KAK1442462.1"/>
    <property type="molecule type" value="Genomic_DNA"/>
</dbReference>
<proteinExistence type="predicted"/>
<feature type="compositionally biased region" description="Polar residues" evidence="1">
    <location>
        <begin position="159"/>
        <end position="168"/>
    </location>
</feature>
<gene>
    <name evidence="2" type="ORF">BgAZ_404920</name>
</gene>
<name>A0AAD8LIZ5_BABGI</name>
<accession>A0AAD8LIZ5</accession>
<dbReference type="AlphaFoldDB" id="A0AAD8LIZ5"/>
<evidence type="ECO:0000313" key="2">
    <source>
        <dbReference type="EMBL" id="KAK1442462.1"/>
    </source>
</evidence>
<feature type="compositionally biased region" description="Basic and acidic residues" evidence="1">
    <location>
        <begin position="174"/>
        <end position="192"/>
    </location>
</feature>